<protein>
    <recommendedName>
        <fullName evidence="4">Golgi apparatus membrane protein TVP38</fullName>
    </recommendedName>
    <alternativeName>
        <fullName evidence="5">Golgi apparatus membrane protein tvp38</fullName>
    </alternativeName>
</protein>
<dbReference type="PANTHER" id="PTHR47549:SF2">
    <property type="entry name" value="GOLGI APPARATUS MEMBRANE PROTEIN TVP38"/>
    <property type="match status" value="1"/>
</dbReference>
<dbReference type="Pfam" id="PF09335">
    <property type="entry name" value="VTT_dom"/>
    <property type="match status" value="1"/>
</dbReference>
<name>A0A2P6N995_9EUKA</name>
<comment type="similarity">
    <text evidence="3">Belongs to the TVP38/TMEM64 family.</text>
</comment>
<dbReference type="OrthoDB" id="166803at2759"/>
<feature type="domain" description="MD-2-related lipid-recognition" evidence="12">
    <location>
        <begin position="440"/>
        <end position="564"/>
    </location>
</feature>
<dbReference type="InterPro" id="IPR032816">
    <property type="entry name" value="VTT_dom"/>
</dbReference>
<feature type="transmembrane region" description="Helical" evidence="11">
    <location>
        <begin position="219"/>
        <end position="245"/>
    </location>
</feature>
<accession>A0A2P6N995</accession>
<gene>
    <name evidence="13" type="ORF">PROFUN_11836</name>
</gene>
<evidence type="ECO:0000313" key="13">
    <source>
        <dbReference type="EMBL" id="PRP80523.1"/>
    </source>
</evidence>
<feature type="transmembrane region" description="Helical" evidence="11">
    <location>
        <begin position="424"/>
        <end position="441"/>
    </location>
</feature>
<evidence type="ECO:0000313" key="14">
    <source>
        <dbReference type="Proteomes" id="UP000241769"/>
    </source>
</evidence>
<comment type="function">
    <text evidence="1">Golgi membrane protein involved in vesicular trafficking and spindle migration.</text>
</comment>
<dbReference type="SMART" id="SM00737">
    <property type="entry name" value="ML"/>
    <property type="match status" value="1"/>
</dbReference>
<comment type="caution">
    <text evidence="13">The sequence shown here is derived from an EMBL/GenBank/DDBJ whole genome shotgun (WGS) entry which is preliminary data.</text>
</comment>
<dbReference type="AlphaFoldDB" id="A0A2P6N995"/>
<dbReference type="Proteomes" id="UP000241769">
    <property type="component" value="Unassembled WGS sequence"/>
</dbReference>
<dbReference type="InterPro" id="IPR036846">
    <property type="entry name" value="GM2-AP_sf"/>
</dbReference>
<feature type="transmembrane region" description="Helical" evidence="11">
    <location>
        <begin position="149"/>
        <end position="171"/>
    </location>
</feature>
<evidence type="ECO:0000259" key="12">
    <source>
        <dbReference type="SMART" id="SM00737"/>
    </source>
</evidence>
<evidence type="ECO:0000256" key="9">
    <source>
        <dbReference type="ARBA" id="ARBA00023034"/>
    </source>
</evidence>
<evidence type="ECO:0000256" key="2">
    <source>
        <dbReference type="ARBA" id="ARBA00004653"/>
    </source>
</evidence>
<comment type="subcellular location">
    <subcellularLocation>
        <location evidence="2">Golgi apparatus membrane</location>
        <topology evidence="2">Multi-pass membrane protein</topology>
    </subcellularLocation>
</comment>
<evidence type="ECO:0000256" key="6">
    <source>
        <dbReference type="ARBA" id="ARBA00022692"/>
    </source>
</evidence>
<dbReference type="Gene3D" id="2.70.220.10">
    <property type="entry name" value="Ganglioside GM2 activator"/>
    <property type="match status" value="1"/>
</dbReference>
<dbReference type="STRING" id="1890364.A0A2P6N995"/>
<proteinExistence type="inferred from homology"/>
<dbReference type="InterPro" id="IPR014756">
    <property type="entry name" value="Ig_E-set"/>
</dbReference>
<dbReference type="InParanoid" id="A0A2P6N995"/>
<keyword evidence="7" id="KW-0732">Signal</keyword>
<organism evidence="13 14">
    <name type="scientific">Planoprotostelium fungivorum</name>
    <dbReference type="NCBI Taxonomy" id="1890364"/>
    <lineage>
        <taxon>Eukaryota</taxon>
        <taxon>Amoebozoa</taxon>
        <taxon>Evosea</taxon>
        <taxon>Variosea</taxon>
        <taxon>Cavosteliida</taxon>
        <taxon>Cavosteliaceae</taxon>
        <taxon>Planoprotostelium</taxon>
    </lineage>
</organism>
<evidence type="ECO:0000256" key="7">
    <source>
        <dbReference type="ARBA" id="ARBA00022729"/>
    </source>
</evidence>
<reference evidence="13 14" key="1">
    <citation type="journal article" date="2018" name="Genome Biol. Evol.">
        <title>Multiple Roots of Fruiting Body Formation in Amoebozoa.</title>
        <authorList>
            <person name="Hillmann F."/>
            <person name="Forbes G."/>
            <person name="Novohradska S."/>
            <person name="Ferling I."/>
            <person name="Riege K."/>
            <person name="Groth M."/>
            <person name="Westermann M."/>
            <person name="Marz M."/>
            <person name="Spaller T."/>
            <person name="Winckler T."/>
            <person name="Schaap P."/>
            <person name="Glockner G."/>
        </authorList>
    </citation>
    <scope>NUCLEOTIDE SEQUENCE [LARGE SCALE GENOMIC DNA]</scope>
    <source>
        <strain evidence="13 14">Jena</strain>
    </source>
</reference>
<dbReference type="EMBL" id="MDYQ01000146">
    <property type="protein sequence ID" value="PRP80523.1"/>
    <property type="molecule type" value="Genomic_DNA"/>
</dbReference>
<evidence type="ECO:0000256" key="10">
    <source>
        <dbReference type="ARBA" id="ARBA00023136"/>
    </source>
</evidence>
<evidence type="ECO:0000256" key="11">
    <source>
        <dbReference type="SAM" id="Phobius"/>
    </source>
</evidence>
<dbReference type="InterPro" id="IPR003172">
    <property type="entry name" value="ML_dom"/>
</dbReference>
<dbReference type="SUPFAM" id="SSF81296">
    <property type="entry name" value="E set domains"/>
    <property type="match status" value="1"/>
</dbReference>
<evidence type="ECO:0000256" key="1">
    <source>
        <dbReference type="ARBA" id="ARBA00002978"/>
    </source>
</evidence>
<evidence type="ECO:0000256" key="3">
    <source>
        <dbReference type="ARBA" id="ARBA00008640"/>
    </source>
</evidence>
<evidence type="ECO:0000256" key="4">
    <source>
        <dbReference type="ARBA" id="ARBA00013533"/>
    </source>
</evidence>
<feature type="transmembrane region" description="Helical" evidence="11">
    <location>
        <begin position="339"/>
        <end position="361"/>
    </location>
</feature>
<keyword evidence="14" id="KW-1185">Reference proteome</keyword>
<keyword evidence="6 11" id="KW-0812">Transmembrane</keyword>
<keyword evidence="10 11" id="KW-0472">Membrane</keyword>
<dbReference type="PANTHER" id="PTHR47549">
    <property type="entry name" value="GOLGI APPARATUS MEMBRANE PROTEIN TVP38-RELATED"/>
    <property type="match status" value="1"/>
</dbReference>
<evidence type="ECO:0000256" key="8">
    <source>
        <dbReference type="ARBA" id="ARBA00022989"/>
    </source>
</evidence>
<dbReference type="InterPro" id="IPR051076">
    <property type="entry name" value="Golgi_membrane_TVP38/TMEM64"/>
</dbReference>
<feature type="transmembrane region" description="Helical" evidence="11">
    <location>
        <begin position="304"/>
        <end position="324"/>
    </location>
</feature>
<keyword evidence="8 11" id="KW-1133">Transmembrane helix</keyword>
<evidence type="ECO:0000256" key="5">
    <source>
        <dbReference type="ARBA" id="ARBA00020673"/>
    </source>
</evidence>
<keyword evidence="9" id="KW-0333">Golgi apparatus</keyword>
<sequence length="569" mass="62398">MVHYEGDEEDFEEVNALVEEARRLLTVGDRPAFLHYVLGQIKDIANVLAEDKNRIMLAREKALKEAEAALLCGLYAMTTLLEGLQAKLAQSSSAVQESADELYKMKEVIISSNKSRLPVSHREEVGVWGENVHEASEEKKGFMRHITRFPVTLAMGIIVLIVLFSLFGLYYNEILSAATRLAEFIRNTPGGFLIIVAIVFLVSFPPGLGYGLSIILSGFVYGFPLGVLPVVAGGTIGACTCFATFRYFGFNGYIKRVTDREEKYAAITEAIADGGFTILLLIRLTPLTFGISNAVISSIPQITFFRFACATFISLWKNLFAVWIGSRLSKLEDRGGDKVANYLFIAIGVLLLGGVSGYMYWATMKKVRKISAERRAIQMEDRLEEGAGLVEGDTLRESQTDHPEPDFCDLPYSLRQTKSSNMRSAFIALVFFSAFALASITSCGSKSDIVAVSLINVDPDPAILGQDLTITAKGYFKEDVTAGNLILTVTLTQDDGSELPLINNQTMDLCATIQPYKPCPIRAGPQNIPLSFTIPANFIATKIQAHAEAFKSDGSRILCIDGDLEFQSA</sequence>
<feature type="transmembrane region" description="Helical" evidence="11">
    <location>
        <begin position="191"/>
        <end position="212"/>
    </location>
</feature>
<dbReference type="GO" id="GO:0000139">
    <property type="term" value="C:Golgi membrane"/>
    <property type="evidence" value="ECO:0007669"/>
    <property type="project" value="UniProtKB-SubCell"/>
</dbReference>
<dbReference type="Pfam" id="PF02221">
    <property type="entry name" value="E1_DerP2_DerF2"/>
    <property type="match status" value="1"/>
</dbReference>